<keyword evidence="1" id="KW-1133">Transmembrane helix</keyword>
<dbReference type="EMBL" id="RIBY02002389">
    <property type="protein sequence ID" value="KAH9817392.1"/>
    <property type="molecule type" value="Genomic_DNA"/>
</dbReference>
<reference evidence="2 3" key="1">
    <citation type="journal article" date="2018" name="IMA Fungus">
        <title>IMA Genome-F 10: Nine draft genome sequences of Claviceps purpurea s.lat., including C. arundinis, C. humidiphila, and C. cf. spartinae, pseudomolecules for the pitch canker pathogen Fusarium circinatum, draft genome of Davidsoniella eucalypti, Grosmannia galeiformis, Quambalaria eucalypti, and Teratosphaeria destructans.</title>
        <authorList>
            <person name="Wingfield B.D."/>
            <person name="Liu M."/>
            <person name="Nguyen H.D."/>
            <person name="Lane F.A."/>
            <person name="Morgan S.W."/>
            <person name="De Vos L."/>
            <person name="Wilken P.M."/>
            <person name="Duong T.A."/>
            <person name="Aylward J."/>
            <person name="Coetzee M.P."/>
            <person name="Dadej K."/>
            <person name="De Beer Z.W."/>
            <person name="Findlay W."/>
            <person name="Havenga M."/>
            <person name="Kolarik M."/>
            <person name="Menzies J.G."/>
            <person name="Naidoo K."/>
            <person name="Pochopski O."/>
            <person name="Shoukouhi P."/>
            <person name="Santana Q.C."/>
            <person name="Seifert K.A."/>
            <person name="Soal N."/>
            <person name="Steenkamp E.T."/>
            <person name="Tatham C.T."/>
            <person name="van der Nest M.A."/>
            <person name="Wingfield M.J."/>
        </authorList>
    </citation>
    <scope>NUCLEOTIDE SEQUENCE [LARGE SCALE GENOMIC DNA]</scope>
    <source>
        <strain evidence="2">CMW44962</strain>
    </source>
</reference>
<organism evidence="2 3">
    <name type="scientific">Teratosphaeria destructans</name>
    <dbReference type="NCBI Taxonomy" id="418781"/>
    <lineage>
        <taxon>Eukaryota</taxon>
        <taxon>Fungi</taxon>
        <taxon>Dikarya</taxon>
        <taxon>Ascomycota</taxon>
        <taxon>Pezizomycotina</taxon>
        <taxon>Dothideomycetes</taxon>
        <taxon>Dothideomycetidae</taxon>
        <taxon>Mycosphaerellales</taxon>
        <taxon>Teratosphaeriaceae</taxon>
        <taxon>Teratosphaeria</taxon>
    </lineage>
</organism>
<protein>
    <submittedName>
        <fullName evidence="2">Uncharacterized protein</fullName>
    </submittedName>
</protein>
<feature type="transmembrane region" description="Helical" evidence="1">
    <location>
        <begin position="41"/>
        <end position="60"/>
    </location>
</feature>
<reference evidence="2 3" key="2">
    <citation type="journal article" date="2021" name="Curr. Genet.">
        <title>Genetic response to nitrogen starvation in the aggressive Eucalyptus foliar pathogen Teratosphaeria destructans.</title>
        <authorList>
            <person name="Havenga M."/>
            <person name="Wingfield B.D."/>
            <person name="Wingfield M.J."/>
            <person name="Dreyer L.L."/>
            <person name="Roets F."/>
            <person name="Aylward J."/>
        </authorList>
    </citation>
    <scope>NUCLEOTIDE SEQUENCE [LARGE SCALE GENOMIC DNA]</scope>
    <source>
        <strain evidence="2">CMW44962</strain>
    </source>
</reference>
<keyword evidence="3" id="KW-1185">Reference proteome</keyword>
<sequence length="92" mass="10035">MPSNITSDFRTLRNMPSLVPPKQRLSAHLIQATTIEFDDTVVYILAMIPAVVVPICALVTRVRCWCRADHAGCGGEDGKEKRGIAHLAGFEG</sequence>
<dbReference type="Proteomes" id="UP001138500">
    <property type="component" value="Unassembled WGS sequence"/>
</dbReference>
<gene>
    <name evidence="2" type="ORF">Tdes44962_MAKER05516</name>
</gene>
<evidence type="ECO:0000313" key="2">
    <source>
        <dbReference type="EMBL" id="KAH9817392.1"/>
    </source>
</evidence>
<proteinExistence type="predicted"/>
<accession>A0A9W7SJN7</accession>
<comment type="caution">
    <text evidence="2">The sequence shown here is derived from an EMBL/GenBank/DDBJ whole genome shotgun (WGS) entry which is preliminary data.</text>
</comment>
<evidence type="ECO:0000313" key="3">
    <source>
        <dbReference type="Proteomes" id="UP001138500"/>
    </source>
</evidence>
<dbReference type="AlphaFoldDB" id="A0A9W7SJN7"/>
<keyword evidence="1" id="KW-0472">Membrane</keyword>
<evidence type="ECO:0000256" key="1">
    <source>
        <dbReference type="SAM" id="Phobius"/>
    </source>
</evidence>
<name>A0A9W7SJN7_9PEZI</name>
<keyword evidence="1" id="KW-0812">Transmembrane</keyword>